<dbReference type="Gene3D" id="1.25.40.20">
    <property type="entry name" value="Ankyrin repeat-containing domain"/>
    <property type="match status" value="3"/>
</dbReference>
<dbReference type="PROSITE" id="PS50297">
    <property type="entry name" value="ANK_REP_REGION"/>
    <property type="match status" value="4"/>
</dbReference>
<feature type="repeat" description="ANK" evidence="1">
    <location>
        <begin position="297"/>
        <end position="319"/>
    </location>
</feature>
<dbReference type="PANTHER" id="PTHR24121">
    <property type="entry name" value="NO MECHANORECEPTOR POTENTIAL C, ISOFORM D-RELATED"/>
    <property type="match status" value="1"/>
</dbReference>
<dbReference type="PROSITE" id="PS50088">
    <property type="entry name" value="ANK_REPEAT"/>
    <property type="match status" value="4"/>
</dbReference>
<evidence type="ECO:0000256" key="1">
    <source>
        <dbReference type="PROSITE-ProRule" id="PRU00023"/>
    </source>
</evidence>
<keyword evidence="2" id="KW-0812">Transmembrane</keyword>
<feature type="transmembrane region" description="Helical" evidence="2">
    <location>
        <begin position="982"/>
        <end position="1005"/>
    </location>
</feature>
<protein>
    <recommendedName>
        <fullName evidence="3">PGG domain-containing protein</fullName>
    </recommendedName>
</protein>
<evidence type="ECO:0000256" key="2">
    <source>
        <dbReference type="SAM" id="Phobius"/>
    </source>
</evidence>
<feature type="repeat" description="ANK" evidence="1">
    <location>
        <begin position="263"/>
        <end position="286"/>
    </location>
</feature>
<reference evidence="4 5" key="1">
    <citation type="submission" date="2021-02" db="EMBL/GenBank/DDBJ databases">
        <title>Plant Genome Project.</title>
        <authorList>
            <person name="Zhang R.-G."/>
        </authorList>
    </citation>
    <scope>NUCLEOTIDE SEQUENCE [LARGE SCALE GENOMIC DNA]</scope>
    <source>
        <tissue evidence="4">Leaves</tissue>
    </source>
</reference>
<organism evidence="4 5">
    <name type="scientific">Xanthoceras sorbifolium</name>
    <dbReference type="NCBI Taxonomy" id="99658"/>
    <lineage>
        <taxon>Eukaryota</taxon>
        <taxon>Viridiplantae</taxon>
        <taxon>Streptophyta</taxon>
        <taxon>Embryophyta</taxon>
        <taxon>Tracheophyta</taxon>
        <taxon>Spermatophyta</taxon>
        <taxon>Magnoliopsida</taxon>
        <taxon>eudicotyledons</taxon>
        <taxon>Gunneridae</taxon>
        <taxon>Pentapetalae</taxon>
        <taxon>rosids</taxon>
        <taxon>malvids</taxon>
        <taxon>Sapindales</taxon>
        <taxon>Sapindaceae</taxon>
        <taxon>Xanthoceroideae</taxon>
        <taxon>Xanthoceras</taxon>
    </lineage>
</organism>
<evidence type="ECO:0000313" key="4">
    <source>
        <dbReference type="EMBL" id="KAH7576917.1"/>
    </source>
</evidence>
<dbReference type="Proteomes" id="UP000827721">
    <property type="component" value="Unassembled WGS sequence"/>
</dbReference>
<accession>A0ABQ8IJR3</accession>
<dbReference type="Pfam" id="PF00023">
    <property type="entry name" value="Ank"/>
    <property type="match status" value="1"/>
</dbReference>
<dbReference type="Pfam" id="PF12796">
    <property type="entry name" value="Ank_2"/>
    <property type="match status" value="4"/>
</dbReference>
<feature type="transmembrane region" description="Helical" evidence="2">
    <location>
        <begin position="1012"/>
        <end position="1036"/>
    </location>
</feature>
<feature type="transmembrane region" description="Helical" evidence="2">
    <location>
        <begin position="944"/>
        <end position="962"/>
    </location>
</feature>
<dbReference type="InterPro" id="IPR036770">
    <property type="entry name" value="Ankyrin_rpt-contain_sf"/>
</dbReference>
<feature type="transmembrane region" description="Helical" evidence="2">
    <location>
        <begin position="520"/>
        <end position="542"/>
    </location>
</feature>
<dbReference type="SMART" id="SM00248">
    <property type="entry name" value="ANK"/>
    <property type="match status" value="15"/>
</dbReference>
<keyword evidence="1" id="KW-0040">ANK repeat</keyword>
<dbReference type="PANTHER" id="PTHR24121:SF22">
    <property type="entry name" value="PROTEIN ACCELERATED CELL DEATH 6-LIKE"/>
    <property type="match status" value="1"/>
</dbReference>
<feature type="domain" description="PGG" evidence="3">
    <location>
        <begin position="936"/>
        <end position="1036"/>
    </location>
</feature>
<keyword evidence="2" id="KW-1133">Transmembrane helix</keyword>
<dbReference type="SUPFAM" id="SSF48403">
    <property type="entry name" value="Ankyrin repeat"/>
    <property type="match status" value="3"/>
</dbReference>
<dbReference type="InterPro" id="IPR026961">
    <property type="entry name" value="PGG_dom"/>
</dbReference>
<evidence type="ECO:0000259" key="3">
    <source>
        <dbReference type="Pfam" id="PF13962"/>
    </source>
</evidence>
<feature type="repeat" description="ANK" evidence="1">
    <location>
        <begin position="71"/>
        <end position="93"/>
    </location>
</feature>
<dbReference type="Pfam" id="PF13962">
    <property type="entry name" value="PGG"/>
    <property type="match status" value="1"/>
</dbReference>
<name>A0ABQ8IJR3_9ROSI</name>
<keyword evidence="2" id="KW-0472">Membrane</keyword>
<dbReference type="EMBL" id="JAFEMO010000001">
    <property type="protein sequence ID" value="KAH7576917.1"/>
    <property type="molecule type" value="Genomic_DNA"/>
</dbReference>
<comment type="caution">
    <text evidence="4">The sequence shown here is derived from an EMBL/GenBank/DDBJ whole genome shotgun (WGS) entry which is preliminary data.</text>
</comment>
<keyword evidence="5" id="KW-1185">Reference proteome</keyword>
<sequence>MKPAHFQAASDGNVDKFPFCNINDPDVSDIFDEVSPSGNSLLHVEASRGHVEIVELMARSFPHLIFKKNYKGDTSLHVAVKAGKLYTVKVLVECAKQMPSIPSTDDESLLKMKNNEGNTALHEALLVLAESNKKSVDTLVAVARYLVTEYPEVSYHQNNASKSPLCLAVESENNDILEYLLKALPHGGGSVECLEGKSPVLVAIQRKKLDALKIIKEQKEALLLLRDEEENTPLHCAASLGYFAGAHYLLEINIDQALERNKNGLYPLHLACENGHVRVTEELLRKWPDPTELIDNNGQNILHVAAKNGKEEVVSFLLKQDGIDKLIINEMDKDGNTPFHLAALHHCSIVVALLLWDKRSNPDLVNCQGLTAYEICLANMHGKVLDQRIDVNAGNLEASGNADQKNSAILNLKRSKKFQKMMTLSILFMYHEFIRLVCMRLAALPVGAAFTGALQIPFRDENSDNNAGGSSPSPAINSSTNEYYYLLGQYLDSTIITMNLSITAALTLCLALLLDTNLSFILVSIAFLLLELAFAFMGDAFFAATILRIDQYNLTDTFDKFPFCNIKDPNVSDIFDEVSRSGRVRLSMTEPADFEAVLDGDVNKFPFCDISREDLSEIFNNVSSSGNSLLHVASSSGHQDMTQLIARNFPSSIAMKNCEGNTALHLAVGAQKLSIARHPLHKAMFAIQISKKNADILVDVACYLVSEDSKVSYHQNKARKSPLCLAVESDNGDILEYIHINDSSVDRMEGRSPVHVAIEQKKLDIYVILKEFATSLKLTIGAFERNKWGLYPLHLACENGHVIVVKELFRKWPDATELLCNKGRSILHVAAKSGKENVVRCILKEKVATLLMDKRSDVNIVNHQGLTAYDICKPNTREGVGLKNSDEESKESYQKMMTLSILYMYHEFFRRLNIKCQRIITKTPRMQSKGPLIKADLNNRINNLLVVAALIVGAAFAGSLQMPVGDDKEVDEYTWWVLGRFMFANLLAMNFSLTAALALCLALLVNNKLAATMIWVAFVLLELALLCVSSAFWWAIRIRSWTYELDSITLVFLSFITFNDVNAVYDLFKPCCLQFH</sequence>
<dbReference type="InterPro" id="IPR002110">
    <property type="entry name" value="Ankyrin_rpt"/>
</dbReference>
<proteinExistence type="predicted"/>
<gene>
    <name evidence="4" type="ORF">JRO89_XS01G0175600</name>
</gene>
<feature type="repeat" description="ANK" evidence="1">
    <location>
        <begin position="822"/>
        <end position="863"/>
    </location>
</feature>
<evidence type="ECO:0000313" key="5">
    <source>
        <dbReference type="Proteomes" id="UP000827721"/>
    </source>
</evidence>